<protein>
    <submittedName>
        <fullName evidence="3">Alpha/beta hydrolase</fullName>
    </submittedName>
</protein>
<proteinExistence type="predicted"/>
<dbReference type="PRINTS" id="PR00111">
    <property type="entry name" value="ABHYDROLASE"/>
</dbReference>
<dbReference type="PANTHER" id="PTHR43798:SF33">
    <property type="entry name" value="HYDROLASE, PUTATIVE (AFU_ORTHOLOGUE AFUA_2G14860)-RELATED"/>
    <property type="match status" value="1"/>
</dbReference>
<dbReference type="Gene3D" id="3.40.50.1820">
    <property type="entry name" value="alpha/beta hydrolase"/>
    <property type="match status" value="1"/>
</dbReference>
<dbReference type="EMBL" id="NBWZ01000001">
    <property type="protein sequence ID" value="RFA11002.1"/>
    <property type="molecule type" value="Genomic_DNA"/>
</dbReference>
<dbReference type="InterPro" id="IPR000073">
    <property type="entry name" value="AB_hydrolase_1"/>
</dbReference>
<comment type="caution">
    <text evidence="3">The sequence shown here is derived from an EMBL/GenBank/DDBJ whole genome shotgun (WGS) entry which is preliminary data.</text>
</comment>
<keyword evidence="3" id="KW-0378">Hydrolase</keyword>
<evidence type="ECO:0000259" key="2">
    <source>
        <dbReference type="Pfam" id="PF00561"/>
    </source>
</evidence>
<dbReference type="GO" id="GO:0016787">
    <property type="term" value="F:hydrolase activity"/>
    <property type="evidence" value="ECO:0007669"/>
    <property type="project" value="UniProtKB-KW"/>
</dbReference>
<feature type="region of interest" description="Disordered" evidence="1">
    <location>
        <begin position="1"/>
        <end position="20"/>
    </location>
</feature>
<dbReference type="PANTHER" id="PTHR43798">
    <property type="entry name" value="MONOACYLGLYCEROL LIPASE"/>
    <property type="match status" value="1"/>
</dbReference>
<evidence type="ECO:0000313" key="3">
    <source>
        <dbReference type="EMBL" id="RFA11002.1"/>
    </source>
</evidence>
<evidence type="ECO:0000256" key="1">
    <source>
        <dbReference type="SAM" id="MobiDB-lite"/>
    </source>
</evidence>
<feature type="domain" description="AB hydrolase-1" evidence="2">
    <location>
        <begin position="40"/>
        <end position="146"/>
    </location>
</feature>
<organism evidence="3 4">
    <name type="scientific">Subtercola boreus</name>
    <dbReference type="NCBI Taxonomy" id="120213"/>
    <lineage>
        <taxon>Bacteria</taxon>
        <taxon>Bacillati</taxon>
        <taxon>Actinomycetota</taxon>
        <taxon>Actinomycetes</taxon>
        <taxon>Micrococcales</taxon>
        <taxon>Microbacteriaceae</taxon>
        <taxon>Subtercola</taxon>
    </lineage>
</organism>
<dbReference type="GO" id="GO:0016020">
    <property type="term" value="C:membrane"/>
    <property type="evidence" value="ECO:0007669"/>
    <property type="project" value="TreeGrafter"/>
</dbReference>
<evidence type="ECO:0000313" key="4">
    <source>
        <dbReference type="Proteomes" id="UP000256486"/>
    </source>
</evidence>
<name>A0A3E0VM28_9MICO</name>
<dbReference type="InterPro" id="IPR050266">
    <property type="entry name" value="AB_hydrolase_sf"/>
</dbReference>
<dbReference type="SUPFAM" id="SSF53474">
    <property type="entry name" value="alpha/beta-Hydrolases"/>
    <property type="match status" value="1"/>
</dbReference>
<gene>
    <name evidence="3" type="ORF">B7R54_18615</name>
</gene>
<dbReference type="AlphaFoldDB" id="A0A3E0VM28"/>
<reference evidence="3 4" key="1">
    <citation type="submission" date="2017-04" db="EMBL/GenBank/DDBJ databases">
        <title>Comparative genome analysis of Subtercola boreus.</title>
        <authorList>
            <person name="Cho Y.-J."/>
            <person name="Cho A."/>
            <person name="Kim O.-S."/>
            <person name="Lee J.-I."/>
        </authorList>
    </citation>
    <scope>NUCLEOTIDE SEQUENCE [LARGE SCALE GENOMIC DNA]</scope>
    <source>
        <strain evidence="3 4">K300</strain>
    </source>
</reference>
<feature type="compositionally biased region" description="Polar residues" evidence="1">
    <location>
        <begin position="1"/>
        <end position="10"/>
    </location>
</feature>
<keyword evidence="4" id="KW-1185">Reference proteome</keyword>
<dbReference type="Proteomes" id="UP000256486">
    <property type="component" value="Unassembled WGS sequence"/>
</dbReference>
<dbReference type="Pfam" id="PF00561">
    <property type="entry name" value="Abhydrolase_1"/>
    <property type="match status" value="1"/>
</dbReference>
<dbReference type="InterPro" id="IPR029058">
    <property type="entry name" value="AB_hydrolase_fold"/>
</dbReference>
<accession>A0A3E0VM28</accession>
<sequence length="281" mass="30266">MGLSTGTEQPAQRHDGRVSEAFNPVDGTRIAYQETGTGSPIVLVHGSALSRAIWRGFGYVKALRDDHRLILVDMRGHGLSGKPHGQADYAMSLVIEDLLAVYEAADIPAAHFMGYSFGARVGFSLADSHPERMLSFISAGGTYRIDEGAVSSLFFPGYDEALESGGMRAFVNGWEAQAGVTIDPATTNAFLANDPVALQAYFRQLAVEQGVEEKRLTGIRTPTLLLAGTDDRQRYLDSERAAGLMPNARFEPLPGRGHGDTLFPSGPVLELVKGFLAEQPV</sequence>